<keyword evidence="5" id="KW-0119">Carbohydrate metabolism</keyword>
<dbReference type="PANTHER" id="PTHR31818">
    <property type="entry name" value="O-FUCOSYLTRANSFERASE 16"/>
    <property type="match status" value="1"/>
</dbReference>
<evidence type="ECO:0000256" key="4">
    <source>
        <dbReference type="ARBA" id="ARBA00023253"/>
    </source>
</evidence>
<reference evidence="8 9" key="1">
    <citation type="journal article" date="2019" name="Nat. Plants">
        <title>Stout camphor tree genome fills gaps in understanding of flowering plant genome evolution.</title>
        <authorList>
            <person name="Chaw S.M."/>
            <person name="Liu Y.C."/>
            <person name="Wu Y.W."/>
            <person name="Wang H.Y."/>
            <person name="Lin C.I."/>
            <person name="Wu C.S."/>
            <person name="Ke H.M."/>
            <person name="Chang L.Y."/>
            <person name="Hsu C.Y."/>
            <person name="Yang H.T."/>
            <person name="Sudianto E."/>
            <person name="Hsu M.H."/>
            <person name="Wu K.P."/>
            <person name="Wang L.N."/>
            <person name="Leebens-Mack J.H."/>
            <person name="Tsai I.J."/>
        </authorList>
    </citation>
    <scope>NUCLEOTIDE SEQUENCE [LARGE SCALE GENOMIC DNA]</scope>
    <source>
        <strain evidence="9">cv. Chaw 1501</strain>
        <tissue evidence="8">Young leaves</tissue>
    </source>
</reference>
<comment type="similarity">
    <text evidence="1">Belongs to the glycosyltransferase GT106 family.</text>
</comment>
<dbReference type="AlphaFoldDB" id="A0A3S3NBV8"/>
<organism evidence="8 9">
    <name type="scientific">Cinnamomum micranthum f. kanehirae</name>
    <dbReference type="NCBI Taxonomy" id="337451"/>
    <lineage>
        <taxon>Eukaryota</taxon>
        <taxon>Viridiplantae</taxon>
        <taxon>Streptophyta</taxon>
        <taxon>Embryophyta</taxon>
        <taxon>Tracheophyta</taxon>
        <taxon>Spermatophyta</taxon>
        <taxon>Magnoliopsida</taxon>
        <taxon>Magnoliidae</taxon>
        <taxon>Laurales</taxon>
        <taxon>Lauraceae</taxon>
        <taxon>Cinnamomum</taxon>
    </lineage>
</organism>
<feature type="region of interest" description="Disordered" evidence="7">
    <location>
        <begin position="103"/>
        <end position="151"/>
    </location>
</feature>
<dbReference type="Proteomes" id="UP000283530">
    <property type="component" value="Unassembled WGS sequence"/>
</dbReference>
<accession>A0A3S3NBV8</accession>
<dbReference type="OrthoDB" id="1714265at2759"/>
<keyword evidence="3 8" id="KW-0808">Transferase</keyword>
<name>A0A3S3NBV8_9MAGN</name>
<evidence type="ECO:0000256" key="5">
    <source>
        <dbReference type="ARBA" id="ARBA00023277"/>
    </source>
</evidence>
<feature type="compositionally biased region" description="Low complexity" evidence="7">
    <location>
        <begin position="121"/>
        <end position="130"/>
    </location>
</feature>
<evidence type="ECO:0000256" key="2">
    <source>
        <dbReference type="ARBA" id="ARBA00022676"/>
    </source>
</evidence>
<dbReference type="InterPro" id="IPR019378">
    <property type="entry name" value="GDP-Fuc_O-FucTrfase"/>
</dbReference>
<keyword evidence="9" id="KW-1185">Reference proteome</keyword>
<gene>
    <name evidence="8" type="ORF">CKAN_01337100</name>
</gene>
<evidence type="ECO:0000256" key="6">
    <source>
        <dbReference type="ARBA" id="ARBA00030350"/>
    </source>
</evidence>
<dbReference type="GO" id="GO:0006004">
    <property type="term" value="P:fucose metabolic process"/>
    <property type="evidence" value="ECO:0007669"/>
    <property type="project" value="UniProtKB-KW"/>
</dbReference>
<protein>
    <recommendedName>
        <fullName evidence="6">O-fucosyltransferase family protein</fullName>
    </recommendedName>
</protein>
<evidence type="ECO:0000313" key="9">
    <source>
        <dbReference type="Proteomes" id="UP000283530"/>
    </source>
</evidence>
<evidence type="ECO:0000313" key="8">
    <source>
        <dbReference type="EMBL" id="RWR84553.1"/>
    </source>
</evidence>
<comment type="caution">
    <text evidence="8">The sequence shown here is derived from an EMBL/GenBank/DDBJ whole genome shotgun (WGS) entry which is preliminary data.</text>
</comment>
<dbReference type="Pfam" id="PF10250">
    <property type="entry name" value="O-FucT"/>
    <property type="match status" value="1"/>
</dbReference>
<keyword evidence="4" id="KW-0294">Fucose metabolism</keyword>
<evidence type="ECO:0000256" key="1">
    <source>
        <dbReference type="ARBA" id="ARBA00007737"/>
    </source>
</evidence>
<proteinExistence type="inferred from homology"/>
<dbReference type="EMBL" id="QPKB01000005">
    <property type="protein sequence ID" value="RWR84553.1"/>
    <property type="molecule type" value="Genomic_DNA"/>
</dbReference>
<keyword evidence="2 8" id="KW-0328">Glycosyltransferase</keyword>
<evidence type="ECO:0000256" key="7">
    <source>
        <dbReference type="SAM" id="MobiDB-lite"/>
    </source>
</evidence>
<dbReference type="STRING" id="337451.A0A3S3NBV8"/>
<evidence type="ECO:0000256" key="3">
    <source>
        <dbReference type="ARBA" id="ARBA00022679"/>
    </source>
</evidence>
<dbReference type="GO" id="GO:0016757">
    <property type="term" value="F:glycosyltransferase activity"/>
    <property type="evidence" value="ECO:0007669"/>
    <property type="project" value="UniProtKB-KW"/>
</dbReference>
<dbReference type="PANTHER" id="PTHR31818:SF1">
    <property type="entry name" value="O-FUCOSYLTRANSFERASE 16"/>
    <property type="match status" value="1"/>
</dbReference>
<sequence length="320" mass="36405">MNPSPSKQSLFRSSNLINRMKKKKKTECNTAERRLRELPHAKGCSGSGSFTRGHFRHFASPSTIHVECCRLVVLYSLSVQIHGLAAATPLRPPLSLPFSIPFSPRHHRRRRPPLSPPPPLLFRSLSSPLSPRKRRSGDPNQRYGRTPDPSAFQLEEETQGMIFGDPVLRSSTTDAVIPARHLHLLKISRSGIDSVVVARILNASLVVPKLDQNSFWKDNSTFTEIFDVDWFISFLSKDVKIVKEVPRKDGKIVTAPYRMRVPRKCTPRCYEKRVLPVLLKKHVVQLGKFDYRLANKLNTDLQKLRCRVNLSCLEIHGSYS</sequence>